<dbReference type="Pfam" id="PF00226">
    <property type="entry name" value="DnaJ"/>
    <property type="match status" value="1"/>
</dbReference>
<evidence type="ECO:0000256" key="1">
    <source>
        <dbReference type="ARBA" id="ARBA00023186"/>
    </source>
</evidence>
<dbReference type="OrthoDB" id="9779889at2"/>
<dbReference type="Pfam" id="PF01556">
    <property type="entry name" value="DnaJ_C"/>
    <property type="match status" value="1"/>
</dbReference>
<dbReference type="AlphaFoldDB" id="A0A521B9F6"/>
<dbReference type="InterPro" id="IPR002939">
    <property type="entry name" value="DnaJ_C"/>
</dbReference>
<keyword evidence="3" id="KW-0238">DNA-binding</keyword>
<dbReference type="GO" id="GO:0005737">
    <property type="term" value="C:cytoplasm"/>
    <property type="evidence" value="ECO:0007669"/>
    <property type="project" value="TreeGrafter"/>
</dbReference>
<dbReference type="PANTHER" id="PTHR43096:SF52">
    <property type="entry name" value="DNAJ HOMOLOG 1, MITOCHONDRIAL-RELATED"/>
    <property type="match status" value="1"/>
</dbReference>
<dbReference type="Gene3D" id="2.60.260.20">
    <property type="entry name" value="Urease metallochaperone UreE, N-terminal domain"/>
    <property type="match status" value="2"/>
</dbReference>
<dbReference type="GO" id="GO:0042026">
    <property type="term" value="P:protein refolding"/>
    <property type="evidence" value="ECO:0007669"/>
    <property type="project" value="TreeGrafter"/>
</dbReference>
<dbReference type="GO" id="GO:0003677">
    <property type="term" value="F:DNA binding"/>
    <property type="evidence" value="ECO:0007669"/>
    <property type="project" value="UniProtKB-KW"/>
</dbReference>
<dbReference type="InterPro" id="IPR001623">
    <property type="entry name" value="DnaJ_domain"/>
</dbReference>
<sequence>MEYKDYYKTLGVDKKASQDDIKKAYRKLAIKYHPDKNQGNKTAEEKFKEIGEAKEVLLDPEKRKLYDELGANWKQYQQAGYKPGDNRRYQQQQNAQGGRHYTFEGDPSEFFGGGSGFSDFFESFFGGGGAGAGGFSGGGGFGGFNANMPGNDLTGQIHITLQEAYTGTERILDTGTEKLKVKIKPGAYEGLKLRVKGKGEKGRGGQDGNLYLNIKIEDNEVYQRKGNDLYMEVPVDLFTALLGGKQQIHTLSGSVNITLPEGTQNGKQLRLKGKGMPVYGKRTHGDLYIKLTVRLPDKLNAEQKELAKKLKDSLKK</sequence>
<dbReference type="InterPro" id="IPR008971">
    <property type="entry name" value="HSP40/DnaJ_pept-bd"/>
</dbReference>
<reference evidence="3 4" key="1">
    <citation type="submission" date="2017-05" db="EMBL/GenBank/DDBJ databases">
        <authorList>
            <person name="Varghese N."/>
            <person name="Submissions S."/>
        </authorList>
    </citation>
    <scope>NUCLEOTIDE SEQUENCE [LARGE SCALE GENOMIC DNA]</scope>
    <source>
        <strain evidence="3 4">DSM 27040</strain>
    </source>
</reference>
<dbReference type="PROSITE" id="PS50076">
    <property type="entry name" value="DNAJ_2"/>
    <property type="match status" value="1"/>
</dbReference>
<evidence type="ECO:0000259" key="2">
    <source>
        <dbReference type="PROSITE" id="PS50076"/>
    </source>
</evidence>
<keyword evidence="1" id="KW-0143">Chaperone</keyword>
<feature type="domain" description="J" evidence="2">
    <location>
        <begin position="5"/>
        <end position="70"/>
    </location>
</feature>
<dbReference type="CDD" id="cd06257">
    <property type="entry name" value="DnaJ"/>
    <property type="match status" value="1"/>
</dbReference>
<evidence type="ECO:0000313" key="3">
    <source>
        <dbReference type="EMBL" id="SMO43707.1"/>
    </source>
</evidence>
<dbReference type="Gene3D" id="1.10.287.110">
    <property type="entry name" value="DnaJ domain"/>
    <property type="match status" value="1"/>
</dbReference>
<dbReference type="PRINTS" id="PR00625">
    <property type="entry name" value="JDOMAIN"/>
</dbReference>
<dbReference type="RefSeq" id="WP_142532138.1">
    <property type="nucleotide sequence ID" value="NZ_FXTB01000001.1"/>
</dbReference>
<dbReference type="SUPFAM" id="SSF46565">
    <property type="entry name" value="Chaperone J-domain"/>
    <property type="match status" value="1"/>
</dbReference>
<proteinExistence type="predicted"/>
<dbReference type="CDD" id="cd10747">
    <property type="entry name" value="DnaJ_C"/>
    <property type="match status" value="1"/>
</dbReference>
<dbReference type="SMART" id="SM00271">
    <property type="entry name" value="DnaJ"/>
    <property type="match status" value="1"/>
</dbReference>
<dbReference type="InterPro" id="IPR036869">
    <property type="entry name" value="J_dom_sf"/>
</dbReference>
<dbReference type="SUPFAM" id="SSF49493">
    <property type="entry name" value="HSP40/DnaJ peptide-binding domain"/>
    <property type="match status" value="2"/>
</dbReference>
<evidence type="ECO:0000313" key="4">
    <source>
        <dbReference type="Proteomes" id="UP000319040"/>
    </source>
</evidence>
<dbReference type="Proteomes" id="UP000319040">
    <property type="component" value="Unassembled WGS sequence"/>
</dbReference>
<organism evidence="3 4">
    <name type="scientific">Saccharicrinis carchari</name>
    <dbReference type="NCBI Taxonomy" id="1168039"/>
    <lineage>
        <taxon>Bacteria</taxon>
        <taxon>Pseudomonadati</taxon>
        <taxon>Bacteroidota</taxon>
        <taxon>Bacteroidia</taxon>
        <taxon>Marinilabiliales</taxon>
        <taxon>Marinilabiliaceae</taxon>
        <taxon>Saccharicrinis</taxon>
    </lineage>
</organism>
<dbReference type="GO" id="GO:0051082">
    <property type="term" value="F:unfolded protein binding"/>
    <property type="evidence" value="ECO:0007669"/>
    <property type="project" value="InterPro"/>
</dbReference>
<dbReference type="EMBL" id="FXTB01000001">
    <property type="protein sequence ID" value="SMO43707.1"/>
    <property type="molecule type" value="Genomic_DNA"/>
</dbReference>
<gene>
    <name evidence="3" type="ORF">SAMN06265379_101805</name>
</gene>
<keyword evidence="4" id="KW-1185">Reference proteome</keyword>
<name>A0A521B9F6_SACCC</name>
<dbReference type="FunFam" id="2.60.260.20:FF:000013">
    <property type="entry name" value="DnaJ subfamily B member 11"/>
    <property type="match status" value="1"/>
</dbReference>
<accession>A0A521B9F6</accession>
<protein>
    <submittedName>
        <fullName evidence="3">Curved DNA-binding protein</fullName>
    </submittedName>
</protein>
<dbReference type="PANTHER" id="PTHR43096">
    <property type="entry name" value="DNAJ HOMOLOG 1, MITOCHONDRIAL-RELATED"/>
    <property type="match status" value="1"/>
</dbReference>